<dbReference type="SUPFAM" id="SSF54001">
    <property type="entry name" value="Cysteine proteinases"/>
    <property type="match status" value="1"/>
</dbReference>
<comment type="similarity">
    <text evidence="1">Belongs to the peptidase C10 family.</text>
</comment>
<evidence type="ECO:0000256" key="3">
    <source>
        <dbReference type="ARBA" id="ARBA00022729"/>
    </source>
</evidence>
<dbReference type="EMBL" id="JBHSGO010000020">
    <property type="protein sequence ID" value="MFC4665249.1"/>
    <property type="molecule type" value="Genomic_DNA"/>
</dbReference>
<evidence type="ECO:0000256" key="1">
    <source>
        <dbReference type="ARBA" id="ARBA00009693"/>
    </source>
</evidence>
<feature type="domain" description="Spi protease inhibitor" evidence="6">
    <location>
        <begin position="28"/>
        <end position="128"/>
    </location>
</feature>
<name>A0ABV9K5J1_9PORP</name>
<evidence type="ECO:0000313" key="8">
    <source>
        <dbReference type="Proteomes" id="UP001596020"/>
    </source>
</evidence>
<proteinExistence type="inferred from homology"/>
<evidence type="ECO:0000313" key="7">
    <source>
        <dbReference type="EMBL" id="MFC4665249.1"/>
    </source>
</evidence>
<dbReference type="InterPro" id="IPR000200">
    <property type="entry name" value="Peptidase_C10"/>
</dbReference>
<keyword evidence="8" id="KW-1185">Reference proteome</keyword>
<reference evidence="8" key="1">
    <citation type="journal article" date="2019" name="Int. J. Syst. Evol. Microbiol.">
        <title>The Global Catalogue of Microorganisms (GCM) 10K type strain sequencing project: providing services to taxonomists for standard genome sequencing and annotation.</title>
        <authorList>
            <consortium name="The Broad Institute Genomics Platform"/>
            <consortium name="The Broad Institute Genome Sequencing Center for Infectious Disease"/>
            <person name="Wu L."/>
            <person name="Ma J."/>
        </authorList>
    </citation>
    <scope>NUCLEOTIDE SEQUENCE [LARGE SCALE GENOMIC DNA]</scope>
    <source>
        <strain evidence="8">CGMCC 4.7357</strain>
    </source>
</reference>
<dbReference type="InterPro" id="IPR044934">
    <property type="entry name" value="Streptopain_sf"/>
</dbReference>
<evidence type="ECO:0000256" key="4">
    <source>
        <dbReference type="ARBA" id="ARBA00022801"/>
    </source>
</evidence>
<evidence type="ECO:0000256" key="5">
    <source>
        <dbReference type="ARBA" id="ARBA00022807"/>
    </source>
</evidence>
<dbReference type="Proteomes" id="UP001596020">
    <property type="component" value="Unassembled WGS sequence"/>
</dbReference>
<dbReference type="Pfam" id="PF01640">
    <property type="entry name" value="Peptidase_C10"/>
    <property type="match status" value="1"/>
</dbReference>
<gene>
    <name evidence="7" type="ORF">ACFO3G_01205</name>
</gene>
<keyword evidence="3" id="KW-0732">Signal</keyword>
<dbReference type="PRINTS" id="PR00797">
    <property type="entry name" value="STREPTOPAIN"/>
</dbReference>
<comment type="caution">
    <text evidence="7">The sequence shown here is derived from an EMBL/GenBank/DDBJ whole genome shotgun (WGS) entry which is preliminary data.</text>
</comment>
<dbReference type="InterPro" id="IPR025896">
    <property type="entry name" value="Spi_Prtas-inh"/>
</dbReference>
<keyword evidence="4" id="KW-0378">Hydrolase</keyword>
<keyword evidence="5" id="KW-0788">Thiol protease</keyword>
<protein>
    <submittedName>
        <fullName evidence="7">C10 family peptidase</fullName>
    </submittedName>
</protein>
<organism evidence="7 8">
    <name type="scientific">Falsiporphyromonas endometrii</name>
    <dbReference type="NCBI Taxonomy" id="1387297"/>
    <lineage>
        <taxon>Bacteria</taxon>
        <taxon>Pseudomonadati</taxon>
        <taxon>Bacteroidota</taxon>
        <taxon>Bacteroidia</taxon>
        <taxon>Bacteroidales</taxon>
        <taxon>Porphyromonadaceae</taxon>
        <taxon>Falsiporphyromonas</taxon>
    </lineage>
</organism>
<evidence type="ECO:0000256" key="2">
    <source>
        <dbReference type="ARBA" id="ARBA00022670"/>
    </source>
</evidence>
<dbReference type="Gene3D" id="3.90.70.50">
    <property type="entry name" value="Peptidase C10, streptopain"/>
    <property type="match status" value="1"/>
</dbReference>
<dbReference type="InterPro" id="IPR038765">
    <property type="entry name" value="Papain-like_cys_pep_sf"/>
</dbReference>
<keyword evidence="2" id="KW-0645">Protease</keyword>
<accession>A0ABV9K5J1</accession>
<sequence>MNKLLHPPYRILVGLTFLLFFFIDSHGKPIDRKVADSIAYNFFNGSPSLRSAAGICPILVDAPLGDKDGLRSSDQPLYYVYNSSNHKGFVLVSGDDKLPEILGYSYDNCYLAEKMPSHIKAFFEAFQKGLNDLLSLDKERIATYFAPSVDNGVKLSVSPLLGGIEWNQDSPWNDKTPILNNGEHAYVGCVATCMTQIMRYYEWPDRSEGEHEYTENGRRHKTTFGNIYRWDKMPEKISAGMTDEERNQLATLCADAGLAMDMAYWTFGSGTYMQNAVEGLARNFKYSKEAKVCARKMYTKAEWDHLIKSELSAGHPVGYAGASSDIGHAFVCDGYDQNGRFSINWGWGGLYNGYFFLEALNPKGTGIGGGNKGGYNFEQEAIIGFVPDRNHSTNWVTPTIGCNSFVLIGKKSADGSHYISFEEASVLPEMISHISFETNFRLELRNDANLSDTKTFEPTPLRDINHISIPKEVSLPCQGDFSELGLSPNTTYTAYPTYKNRNDLYEEVSHILACISKYKVRTDNQGRVVEITACDVTPHLKFVKGNFDLYGYIYNSASFTVDNSGEEYLGQVSLMYRESGTKKWYPLVKDYKSLAQGQVDLTYEDFFMPLPAGKKCDILLKANDGEGCILAQDMPIKNPHADLYGYMLMYDNGNPDQEDLVKIDINDVKADGFYIVNLGNAPITLSFEGYLEYISETTPEAVRVSVGKVGLSNIKGKRNFTLKREKNTQPVIDLYNLMKRERDAGIPFDLAMKFQIESFYGEAAYQYIPDVELYDSKDVAVNKVEQSDIRINIDGVSNQISVTGAKPNEMVALYSIDGRLIFKGKTNENGMIDFRANEQEDLLIIKIGHEVRKLAIKE</sequence>
<dbReference type="Pfam" id="PF13734">
    <property type="entry name" value="Inhibitor_I69"/>
    <property type="match status" value="1"/>
</dbReference>
<dbReference type="RefSeq" id="WP_380077220.1">
    <property type="nucleotide sequence ID" value="NZ_JBHSGO010000020.1"/>
</dbReference>
<evidence type="ECO:0000259" key="6">
    <source>
        <dbReference type="Pfam" id="PF13734"/>
    </source>
</evidence>